<sequence length="90" mass="9815">MTTPTLPDAIGRGRSARSVPIMGRFHASQLVGTALYVFAAAMAISSRSQAFPIALISLATRKTAKRCARQEMLSFIITTSMMKRAKTWLP</sequence>
<dbReference type="AlphaFoldDB" id="A0A8J3DE90"/>
<comment type="caution">
    <text evidence="1">The sequence shown here is derived from an EMBL/GenBank/DDBJ whole genome shotgun (WGS) entry which is preliminary data.</text>
</comment>
<proteinExistence type="predicted"/>
<name>A0A8J3DE90_9HYPH</name>
<protein>
    <submittedName>
        <fullName evidence="1">Uncharacterized protein</fullName>
    </submittedName>
</protein>
<reference evidence="1" key="1">
    <citation type="journal article" date="2014" name="Int. J. Syst. Evol. Microbiol.">
        <title>Complete genome sequence of Corynebacterium casei LMG S-19264T (=DSM 44701T), isolated from a smear-ripened cheese.</title>
        <authorList>
            <consortium name="US DOE Joint Genome Institute (JGI-PGF)"/>
            <person name="Walter F."/>
            <person name="Albersmeier A."/>
            <person name="Kalinowski J."/>
            <person name="Ruckert C."/>
        </authorList>
    </citation>
    <scope>NUCLEOTIDE SEQUENCE</scope>
    <source>
        <strain evidence="1">KCTC 42097</strain>
    </source>
</reference>
<dbReference type="Proteomes" id="UP000641137">
    <property type="component" value="Unassembled WGS sequence"/>
</dbReference>
<accession>A0A8J3DE90</accession>
<organism evidence="1 2">
    <name type="scientific">Limoniibacter endophyticus</name>
    <dbReference type="NCBI Taxonomy" id="1565040"/>
    <lineage>
        <taxon>Bacteria</taxon>
        <taxon>Pseudomonadati</taxon>
        <taxon>Pseudomonadota</taxon>
        <taxon>Alphaproteobacteria</taxon>
        <taxon>Hyphomicrobiales</taxon>
        <taxon>Bartonellaceae</taxon>
        <taxon>Limoniibacter</taxon>
    </lineage>
</organism>
<evidence type="ECO:0000313" key="2">
    <source>
        <dbReference type="Proteomes" id="UP000641137"/>
    </source>
</evidence>
<reference evidence="1" key="2">
    <citation type="submission" date="2020-09" db="EMBL/GenBank/DDBJ databases">
        <authorList>
            <person name="Sun Q."/>
            <person name="Kim S."/>
        </authorList>
    </citation>
    <scope>NUCLEOTIDE SEQUENCE</scope>
    <source>
        <strain evidence="1">KCTC 42097</strain>
    </source>
</reference>
<dbReference type="EMBL" id="BMZO01000001">
    <property type="protein sequence ID" value="GHC62724.1"/>
    <property type="molecule type" value="Genomic_DNA"/>
</dbReference>
<evidence type="ECO:0000313" key="1">
    <source>
        <dbReference type="EMBL" id="GHC62724.1"/>
    </source>
</evidence>
<gene>
    <name evidence="1" type="ORF">GCM10010136_03980</name>
</gene>
<keyword evidence="2" id="KW-1185">Reference proteome</keyword>